<organism evidence="2 3">
    <name type="scientific">Indibacter alkaliphilus (strain CCUG 57479 / KCTC 22604 / LW1)</name>
    <dbReference type="NCBI Taxonomy" id="1189612"/>
    <lineage>
        <taxon>Bacteria</taxon>
        <taxon>Pseudomonadati</taxon>
        <taxon>Bacteroidota</taxon>
        <taxon>Cytophagia</taxon>
        <taxon>Cytophagales</taxon>
        <taxon>Cyclobacteriaceae</taxon>
    </lineage>
</organism>
<dbReference type="InterPro" id="IPR052514">
    <property type="entry name" value="SAM-dependent_MTase"/>
</dbReference>
<dbReference type="Proteomes" id="UP000006073">
    <property type="component" value="Unassembled WGS sequence"/>
</dbReference>
<dbReference type="InterPro" id="IPR029063">
    <property type="entry name" value="SAM-dependent_MTases_sf"/>
</dbReference>
<keyword evidence="2" id="KW-0489">Methyltransferase</keyword>
<evidence type="ECO:0000313" key="3">
    <source>
        <dbReference type="Proteomes" id="UP000006073"/>
    </source>
</evidence>
<dbReference type="NCBIfam" id="TIGR01444">
    <property type="entry name" value="fkbM_fam"/>
    <property type="match status" value="1"/>
</dbReference>
<gene>
    <name evidence="2" type="ORF">A33Q_0991</name>
</gene>
<dbReference type="AlphaFoldDB" id="S2DH24"/>
<keyword evidence="3" id="KW-1185">Reference proteome</keyword>
<dbReference type="eggNOG" id="COG2265">
    <property type="taxonomic scope" value="Bacteria"/>
</dbReference>
<evidence type="ECO:0000259" key="1">
    <source>
        <dbReference type="Pfam" id="PF05050"/>
    </source>
</evidence>
<name>S2DH24_INDAL</name>
<comment type="caution">
    <text evidence="2">The sequence shown here is derived from an EMBL/GenBank/DDBJ whole genome shotgun (WGS) entry which is preliminary data.</text>
</comment>
<dbReference type="PANTHER" id="PTHR34203:SF15">
    <property type="entry name" value="SLL1173 PROTEIN"/>
    <property type="match status" value="1"/>
</dbReference>
<feature type="domain" description="Methyltransferase FkbM" evidence="1">
    <location>
        <begin position="89"/>
        <end position="256"/>
    </location>
</feature>
<dbReference type="EMBL" id="ALWO02000023">
    <property type="protein sequence ID" value="EOZ98337.1"/>
    <property type="molecule type" value="Genomic_DNA"/>
</dbReference>
<dbReference type="SUPFAM" id="SSF53335">
    <property type="entry name" value="S-adenosyl-L-methionine-dependent methyltransferases"/>
    <property type="match status" value="1"/>
</dbReference>
<protein>
    <submittedName>
        <fullName evidence="2">Methyltransferase FkbM</fullName>
    </submittedName>
</protein>
<dbReference type="GO" id="GO:0008168">
    <property type="term" value="F:methyltransferase activity"/>
    <property type="evidence" value="ECO:0007669"/>
    <property type="project" value="UniProtKB-KW"/>
</dbReference>
<dbReference type="Gene3D" id="3.40.50.150">
    <property type="entry name" value="Vaccinia Virus protein VP39"/>
    <property type="match status" value="1"/>
</dbReference>
<accession>S2DH24</accession>
<evidence type="ECO:0000313" key="2">
    <source>
        <dbReference type="EMBL" id="EOZ98337.1"/>
    </source>
</evidence>
<keyword evidence="2" id="KW-0808">Transferase</keyword>
<dbReference type="GO" id="GO:0032259">
    <property type="term" value="P:methylation"/>
    <property type="evidence" value="ECO:0007669"/>
    <property type="project" value="UniProtKB-KW"/>
</dbReference>
<dbReference type="STRING" id="1189612.A33Q_0991"/>
<sequence length="284" mass="32060">MKSMEKLAAFFSRHLYVIPGGYFLVQMLRRIFSLGTMSNPMREFSFRSMRLRVDISKSMGAAIYWRGAHDWAPIFVMEKNIQHGSCIIDIGANQGEYSIWAARKAGTNGKVIAFEPMDELFNTLQKNISLNPNYKNVIIPVKVGLSDRPGKLNLYGKEGDNEGVNTLFPTASHNILIQEIELSTLDMELEKMKVDKVDFVKLDVEGAELQVLKGSQKTIEKYRPKWLIEINAEACEAGGYAAEDILQLLSGFGYSFYKIGLRGKLIPLQKIQDEFSNILAVYEA</sequence>
<proteinExistence type="predicted"/>
<dbReference type="PANTHER" id="PTHR34203">
    <property type="entry name" value="METHYLTRANSFERASE, FKBM FAMILY PROTEIN"/>
    <property type="match status" value="1"/>
</dbReference>
<reference evidence="2 3" key="1">
    <citation type="journal article" date="2013" name="Genome Announc.">
        <title>Draft Genome Sequence of Indibacter alkaliphilus Strain LW1T, Isolated from Lonar Lake, a Haloalkaline Lake in the Buldana District of Maharashtra, India.</title>
        <authorList>
            <person name="Singh A."/>
            <person name="Kumar Jangir P."/>
            <person name="Sharma R."/>
            <person name="Singh A."/>
            <person name="Kumar Pinnaka A."/>
            <person name="Shivaji S."/>
        </authorList>
    </citation>
    <scope>NUCLEOTIDE SEQUENCE [LARGE SCALE GENOMIC DNA]</scope>
    <source>
        <strain evidence="3">CCUG 57479 / KCTC 22604 / LW1</strain>
    </source>
</reference>
<dbReference type="Pfam" id="PF05050">
    <property type="entry name" value="Methyltransf_21"/>
    <property type="match status" value="1"/>
</dbReference>
<dbReference type="InterPro" id="IPR006342">
    <property type="entry name" value="FkbM_mtfrase"/>
</dbReference>